<dbReference type="EMBL" id="GBRH01192479">
    <property type="protein sequence ID" value="JAE05417.1"/>
    <property type="molecule type" value="Transcribed_RNA"/>
</dbReference>
<organism evidence="1">
    <name type="scientific">Arundo donax</name>
    <name type="common">Giant reed</name>
    <name type="synonym">Donax arundinaceus</name>
    <dbReference type="NCBI Taxonomy" id="35708"/>
    <lineage>
        <taxon>Eukaryota</taxon>
        <taxon>Viridiplantae</taxon>
        <taxon>Streptophyta</taxon>
        <taxon>Embryophyta</taxon>
        <taxon>Tracheophyta</taxon>
        <taxon>Spermatophyta</taxon>
        <taxon>Magnoliopsida</taxon>
        <taxon>Liliopsida</taxon>
        <taxon>Poales</taxon>
        <taxon>Poaceae</taxon>
        <taxon>PACMAD clade</taxon>
        <taxon>Arundinoideae</taxon>
        <taxon>Arundineae</taxon>
        <taxon>Arundo</taxon>
    </lineage>
</organism>
<dbReference type="AlphaFoldDB" id="A0A0A9EZA4"/>
<name>A0A0A9EZA4_ARUDO</name>
<proteinExistence type="predicted"/>
<reference evidence="1" key="1">
    <citation type="submission" date="2014-09" db="EMBL/GenBank/DDBJ databases">
        <authorList>
            <person name="Magalhaes I.L.F."/>
            <person name="Oliveira U."/>
            <person name="Santos F.R."/>
            <person name="Vidigal T.H.D.A."/>
            <person name="Brescovit A.D."/>
            <person name="Santos A.J."/>
        </authorList>
    </citation>
    <scope>NUCLEOTIDE SEQUENCE</scope>
    <source>
        <tissue evidence="1">Shoot tissue taken approximately 20 cm above the soil surface</tissue>
    </source>
</reference>
<reference evidence="1" key="2">
    <citation type="journal article" date="2015" name="Data Brief">
        <title>Shoot transcriptome of the giant reed, Arundo donax.</title>
        <authorList>
            <person name="Barrero R.A."/>
            <person name="Guerrero F.D."/>
            <person name="Moolhuijzen P."/>
            <person name="Goolsby J.A."/>
            <person name="Tidwell J."/>
            <person name="Bellgard S.E."/>
            <person name="Bellgard M.I."/>
        </authorList>
    </citation>
    <scope>NUCLEOTIDE SEQUENCE</scope>
    <source>
        <tissue evidence="1">Shoot tissue taken approximately 20 cm above the soil surface</tissue>
    </source>
</reference>
<evidence type="ECO:0000313" key="1">
    <source>
        <dbReference type="EMBL" id="JAE05417.1"/>
    </source>
</evidence>
<sequence>MTVPMPTPAARPSLTPELYALFSDLLYFSTACFSPVNDATVRMEPMVCSTTTAASAYAAWPREAILATTVDMTAPARTSGGMVASMTRVSSQPCANATVKPPAKVTSSWMNLPTFSPMASWMSTVSPDIRPTTSPVLVCWSKKATSCRRMVLRYRFRIRAACRSPVIIQHATWTNDATAEATAR</sequence>
<accession>A0A0A9EZA4</accession>
<protein>
    <submittedName>
        <fullName evidence="1">Uncharacterized protein</fullName>
    </submittedName>
</protein>